<keyword evidence="2" id="KW-1185">Reference proteome</keyword>
<dbReference type="Proteomes" id="UP000192333">
    <property type="component" value="Chromosome I"/>
</dbReference>
<evidence type="ECO:0000313" key="2">
    <source>
        <dbReference type="Proteomes" id="UP000192333"/>
    </source>
</evidence>
<gene>
    <name evidence="1" type="ORF">SAMN00777080_4055</name>
</gene>
<dbReference type="Pfam" id="PF20113">
    <property type="entry name" value="DUF6503"/>
    <property type="match status" value="1"/>
</dbReference>
<dbReference type="PROSITE" id="PS51257">
    <property type="entry name" value="PROKAR_LIPOPROTEIN"/>
    <property type="match status" value="1"/>
</dbReference>
<sequence>MKNLSILKLLPYAAVVFLLMLQSCETKSEAQKIVDQSIAAHGGKLFEKAKINFDFRDRNYQIFKSPNSFEYIREFTDSTGMVKDVLNNEGFQRTINGEKVQLTEERTGAFSRSVNSVAYFAFLPYGLNDPAVFKTYLGEDEIDGKTFHLVKVTFSEDGGGEDFDDIFLYWFDKETFLIDYLAYSYHTDGGGVRFRKAIRQHNVNGLIFKDYENYKPENKNTPVDQMGNLYKEGKLELLSEILLENIQVELIK</sequence>
<accession>A0A1W2H959</accession>
<dbReference type="RefSeq" id="WP_231955324.1">
    <property type="nucleotide sequence ID" value="NZ_LT838813.1"/>
</dbReference>
<organism evidence="1 2">
    <name type="scientific">Aquiflexum balticum DSM 16537</name>
    <dbReference type="NCBI Taxonomy" id="758820"/>
    <lineage>
        <taxon>Bacteria</taxon>
        <taxon>Pseudomonadati</taxon>
        <taxon>Bacteroidota</taxon>
        <taxon>Cytophagia</taxon>
        <taxon>Cytophagales</taxon>
        <taxon>Cyclobacteriaceae</taxon>
        <taxon>Aquiflexum</taxon>
    </lineage>
</organism>
<dbReference type="EMBL" id="LT838813">
    <property type="protein sequence ID" value="SMD45405.1"/>
    <property type="molecule type" value="Genomic_DNA"/>
</dbReference>
<proteinExistence type="predicted"/>
<evidence type="ECO:0008006" key="3">
    <source>
        <dbReference type="Google" id="ProtNLM"/>
    </source>
</evidence>
<dbReference type="AlphaFoldDB" id="A0A1W2H959"/>
<evidence type="ECO:0000313" key="1">
    <source>
        <dbReference type="EMBL" id="SMD45405.1"/>
    </source>
</evidence>
<protein>
    <recommendedName>
        <fullName evidence="3">Deoxyribose-phosphate aldolase</fullName>
    </recommendedName>
</protein>
<name>A0A1W2H959_9BACT</name>
<dbReference type="STRING" id="758820.SAMN00777080_4055"/>
<dbReference type="InterPro" id="IPR045444">
    <property type="entry name" value="DUF6503"/>
</dbReference>
<reference evidence="2" key="1">
    <citation type="submission" date="2017-04" db="EMBL/GenBank/DDBJ databases">
        <authorList>
            <person name="Varghese N."/>
            <person name="Submissions S."/>
        </authorList>
    </citation>
    <scope>NUCLEOTIDE SEQUENCE [LARGE SCALE GENOMIC DNA]</scope>
    <source>
        <strain evidence="2">DSM 16537</strain>
    </source>
</reference>